<organism evidence="1 2">
    <name type="scientific">Sistotremastrum niveocremeum HHB9708</name>
    <dbReference type="NCBI Taxonomy" id="1314777"/>
    <lineage>
        <taxon>Eukaryota</taxon>
        <taxon>Fungi</taxon>
        <taxon>Dikarya</taxon>
        <taxon>Basidiomycota</taxon>
        <taxon>Agaricomycotina</taxon>
        <taxon>Agaricomycetes</taxon>
        <taxon>Sistotremastrales</taxon>
        <taxon>Sistotremastraceae</taxon>
        <taxon>Sertulicium</taxon>
        <taxon>Sertulicium niveocremeum</taxon>
    </lineage>
</organism>
<dbReference type="AlphaFoldDB" id="A0A164VCG5"/>
<protein>
    <submittedName>
        <fullName evidence="1">Uncharacterized protein</fullName>
    </submittedName>
</protein>
<dbReference type="EMBL" id="KV419405">
    <property type="protein sequence ID" value="KZS94028.1"/>
    <property type="molecule type" value="Genomic_DNA"/>
</dbReference>
<name>A0A164VCG5_9AGAM</name>
<accession>A0A164VCG5</accession>
<dbReference type="Proteomes" id="UP000076722">
    <property type="component" value="Unassembled WGS sequence"/>
</dbReference>
<proteinExistence type="predicted"/>
<dbReference type="OrthoDB" id="3365698at2759"/>
<evidence type="ECO:0000313" key="1">
    <source>
        <dbReference type="EMBL" id="KZS94028.1"/>
    </source>
</evidence>
<gene>
    <name evidence="1" type="ORF">SISNIDRAFT_465594</name>
</gene>
<sequence>MFGRDGSASVSSTGSSSDLDVADLSARLEEIPISQTSRMRVPYEIIAKFFEFYVEGLVPDEDRFQTSFQWRNILAVCSRWRSIAMTTPRLWTRINLSWPMPLVSHFAFLAGNHPLYLVHFDAEAITAKINALANFISSKRRQIVEMYIEWSSDFAALQHFHTFLHRCLSGCWPILKNLYLVSHFPRSPIRPRQIFVDAPSLEVLELQNFSFPLNISITSPKLKSFILESDLLPFDATPHNLFRLISQFPTLEKINICRLNLDSQMIVPMDDDGASVTMPQLQYICLAETSPRAVHWLFEKLIIPPSCALELVHGHLEDDISTAVWAPSLHSRMRQATTVILQLAHDDHENFIFSGIDSSIELSLMLQKHRFAELLSTFPTYPFHSLQHLAVCAPTSPGSVAWANMLSSWKLITKITIRGDDIGQFFVAFLADAPFGEYDTYETAPSDILCPLLHTLDVWDCQYSYLQLLWFLQRRKVCHVPLNTLNCNPRPLLHDVAHLVENITHEPVSVGGIELPSEQVSVGVRSALDESKLGRGLVRQQFLSEEEEMWYQ</sequence>
<evidence type="ECO:0000313" key="2">
    <source>
        <dbReference type="Proteomes" id="UP000076722"/>
    </source>
</evidence>
<reference evidence="1 2" key="1">
    <citation type="journal article" date="2016" name="Mol. Biol. Evol.">
        <title>Comparative Genomics of Early-Diverging Mushroom-Forming Fungi Provides Insights into the Origins of Lignocellulose Decay Capabilities.</title>
        <authorList>
            <person name="Nagy L.G."/>
            <person name="Riley R."/>
            <person name="Tritt A."/>
            <person name="Adam C."/>
            <person name="Daum C."/>
            <person name="Floudas D."/>
            <person name="Sun H."/>
            <person name="Yadav J.S."/>
            <person name="Pangilinan J."/>
            <person name="Larsson K.H."/>
            <person name="Matsuura K."/>
            <person name="Barry K."/>
            <person name="Labutti K."/>
            <person name="Kuo R."/>
            <person name="Ohm R.A."/>
            <person name="Bhattacharya S.S."/>
            <person name="Shirouzu T."/>
            <person name="Yoshinaga Y."/>
            <person name="Martin F.M."/>
            <person name="Grigoriev I.V."/>
            <person name="Hibbett D.S."/>
        </authorList>
    </citation>
    <scope>NUCLEOTIDE SEQUENCE [LARGE SCALE GENOMIC DNA]</scope>
    <source>
        <strain evidence="1 2">HHB9708</strain>
    </source>
</reference>
<dbReference type="SUPFAM" id="SSF52047">
    <property type="entry name" value="RNI-like"/>
    <property type="match status" value="1"/>
</dbReference>
<keyword evidence="2" id="KW-1185">Reference proteome</keyword>